<gene>
    <name evidence="1" type="ORF">EA473_13160</name>
</gene>
<evidence type="ECO:0000313" key="2">
    <source>
        <dbReference type="Proteomes" id="UP000282323"/>
    </source>
</evidence>
<dbReference type="OrthoDB" id="185087at2157"/>
<accession>A0A3N6MEH9</accession>
<dbReference type="PANTHER" id="PTHR39662">
    <property type="entry name" value="DUF354 DOMAIN-CONTAINING PROTEIN-RELATED"/>
    <property type="match status" value="1"/>
</dbReference>
<sequence length="346" mass="39471">MRIIVQVFHPGHVHLFKNYIREMTARDAEICIVAKDKDVTIDLLESYDFAYELVMDDRTTNPKYPQGWVRQLKLEYNILNVARKFQPDLLLGKGGVALGHVGQLLGIPTLTFQNNEHGTLERKLSVPFVDRLCTHEYFWDDLGSNQVRYPGYQELAYLHPNQFSPDPSVFETLDVDPGDSFVIVRLISWEAAHDIGYSGIEDTKSIIDRLESTGTEVLLTSEAETPGHLAEYRVDIPVHKIHDLMYYADLFVGESGTMACESAVLGTPAVYISPIRVGYLDELESKYGLAYNFSGPNRQQNGLEKAVSVLRDEDQERYERRYEALQEDKIDTTEFMIEQTYEMIAG</sequence>
<proteinExistence type="predicted"/>
<dbReference type="PANTHER" id="PTHR39662:SF1">
    <property type="entry name" value="DUF354 DOMAIN-CONTAINING PROTEIN"/>
    <property type="match status" value="1"/>
</dbReference>
<dbReference type="EMBL" id="REGA01000011">
    <property type="protein sequence ID" value="RQG94021.1"/>
    <property type="molecule type" value="Genomic_DNA"/>
</dbReference>
<comment type="caution">
    <text evidence="1">The sequence shown here is derived from an EMBL/GenBank/DDBJ whole genome shotgun (WGS) entry which is preliminary data.</text>
</comment>
<dbReference type="PIRSF" id="PIRSF005357">
    <property type="entry name" value="UCP005357"/>
    <property type="match status" value="1"/>
</dbReference>
<evidence type="ECO:0000313" key="1">
    <source>
        <dbReference type="EMBL" id="RQG94021.1"/>
    </source>
</evidence>
<dbReference type="RefSeq" id="WP_124196072.1">
    <property type="nucleotide sequence ID" value="NZ_REGA01000011.1"/>
</dbReference>
<dbReference type="InterPro" id="IPR007152">
    <property type="entry name" value="DUF354"/>
</dbReference>
<organism evidence="1 2">
    <name type="scientific">Natrarchaeobius chitinivorans</name>
    <dbReference type="NCBI Taxonomy" id="1679083"/>
    <lineage>
        <taxon>Archaea</taxon>
        <taxon>Methanobacteriati</taxon>
        <taxon>Methanobacteriota</taxon>
        <taxon>Stenosarchaea group</taxon>
        <taxon>Halobacteria</taxon>
        <taxon>Halobacteriales</taxon>
        <taxon>Natrialbaceae</taxon>
        <taxon>Natrarchaeobius</taxon>
    </lineage>
</organism>
<dbReference type="Gene3D" id="3.40.50.2000">
    <property type="entry name" value="Glycogen Phosphorylase B"/>
    <property type="match status" value="1"/>
</dbReference>
<dbReference type="AlphaFoldDB" id="A0A3N6MEH9"/>
<dbReference type="Pfam" id="PF04007">
    <property type="entry name" value="DUF354"/>
    <property type="match status" value="1"/>
</dbReference>
<dbReference type="SUPFAM" id="SSF53756">
    <property type="entry name" value="UDP-Glycosyltransferase/glycogen phosphorylase"/>
    <property type="match status" value="1"/>
</dbReference>
<name>A0A3N6MEH9_NATCH</name>
<reference evidence="1 2" key="1">
    <citation type="submission" date="2018-10" db="EMBL/GenBank/DDBJ databases">
        <title>Natrarchaeobius chitinivorans gen. nov., sp. nov., and Natrarchaeobius haloalkaliphilus sp. nov., alkaliphilic, chitin-utilizing haloarchaea from hypersaline alkaline lakes.</title>
        <authorList>
            <person name="Sorokin D.Y."/>
            <person name="Elcheninov A.G."/>
            <person name="Kostrikina N.A."/>
            <person name="Bale N.J."/>
            <person name="Sinninghe Damste J.S."/>
            <person name="Khijniak T.V."/>
            <person name="Kublanov I.V."/>
            <person name="Toshchakov S.V."/>
        </authorList>
    </citation>
    <scope>NUCLEOTIDE SEQUENCE [LARGE SCALE GENOMIC DNA]</scope>
    <source>
        <strain evidence="1 2">AArcht4T</strain>
    </source>
</reference>
<protein>
    <submittedName>
        <fullName evidence="1">DUF354 domain-containing protein</fullName>
    </submittedName>
</protein>
<keyword evidence="2" id="KW-1185">Reference proteome</keyword>
<dbReference type="Proteomes" id="UP000282323">
    <property type="component" value="Unassembled WGS sequence"/>
</dbReference>